<keyword evidence="1" id="KW-0472">Membrane</keyword>
<dbReference type="AlphaFoldDB" id="A0A0B5D5G6"/>
<evidence type="ECO:0000313" key="2">
    <source>
        <dbReference type="EMBL" id="AJE32317.1"/>
    </source>
</evidence>
<sequence length="68" mass="7492">MTALEYLIAKMPTGATVAVLIAFASTLMTREMPLDFLDIIFFLGVWLAGTIAAAAILAFLEYARDHWL</sequence>
<dbReference type="RefSeq" id="WP_040084974.1">
    <property type="nucleotide sequence ID" value="NZ_BCSU01000004.1"/>
</dbReference>
<evidence type="ECO:0000313" key="3">
    <source>
        <dbReference type="Proteomes" id="UP000031524"/>
    </source>
</evidence>
<reference evidence="2 3" key="1">
    <citation type="submission" date="2013-04" db="EMBL/GenBank/DDBJ databases">
        <title>Complete genome sequence of Corynebacterium humireducens DSM 45392(T), isolated from a wastewater-fed microbial fuel cell.</title>
        <authorList>
            <person name="Ruckert C."/>
            <person name="Albersmeier A."/>
            <person name="Kalinowski J."/>
        </authorList>
    </citation>
    <scope>NUCLEOTIDE SEQUENCE [LARGE SCALE GENOMIC DNA]</scope>
    <source>
        <strain evidence="3">MFC-5</strain>
    </source>
</reference>
<gene>
    <name evidence="2" type="ORF">B842_02320</name>
</gene>
<accession>A0A0B5D5G6</accession>
<name>A0A0B5D5G6_9CORY</name>
<evidence type="ECO:0000256" key="1">
    <source>
        <dbReference type="SAM" id="Phobius"/>
    </source>
</evidence>
<protein>
    <submittedName>
        <fullName evidence="2">Uncharacterized protein</fullName>
    </submittedName>
</protein>
<dbReference type="Proteomes" id="UP000031524">
    <property type="component" value="Chromosome"/>
</dbReference>
<dbReference type="KEGG" id="chm:B842_02320"/>
<dbReference type="STRING" id="1223515.B842_02320"/>
<proteinExistence type="predicted"/>
<dbReference type="OrthoDB" id="4418895at2"/>
<feature type="transmembrane region" description="Helical" evidence="1">
    <location>
        <begin position="39"/>
        <end position="60"/>
    </location>
</feature>
<organism evidence="2 3">
    <name type="scientific">Corynebacterium humireducens NBRC 106098 = DSM 45392</name>
    <dbReference type="NCBI Taxonomy" id="1223515"/>
    <lineage>
        <taxon>Bacteria</taxon>
        <taxon>Bacillati</taxon>
        <taxon>Actinomycetota</taxon>
        <taxon>Actinomycetes</taxon>
        <taxon>Mycobacteriales</taxon>
        <taxon>Corynebacteriaceae</taxon>
        <taxon>Corynebacterium</taxon>
    </lineage>
</organism>
<keyword evidence="1" id="KW-0812">Transmembrane</keyword>
<dbReference type="EMBL" id="CP005286">
    <property type="protein sequence ID" value="AJE32317.1"/>
    <property type="molecule type" value="Genomic_DNA"/>
</dbReference>
<dbReference type="HOGENOM" id="CLU_2823825_0_0_11"/>
<keyword evidence="3" id="KW-1185">Reference proteome</keyword>
<feature type="transmembrane region" description="Helical" evidence="1">
    <location>
        <begin position="6"/>
        <end position="27"/>
    </location>
</feature>
<keyword evidence="1" id="KW-1133">Transmembrane helix</keyword>